<dbReference type="GO" id="GO:0007059">
    <property type="term" value="P:chromosome segregation"/>
    <property type="evidence" value="ECO:0007669"/>
    <property type="project" value="UniProtKB-KW"/>
</dbReference>
<evidence type="ECO:0000313" key="5">
    <source>
        <dbReference type="Proteomes" id="UP000437709"/>
    </source>
</evidence>
<feature type="region of interest" description="Disordered" evidence="3">
    <location>
        <begin position="1"/>
        <end position="59"/>
    </location>
</feature>
<sequence length="366" mass="39001">MPPEPTLPAAPAADVPTPDGAPLDVSTPDGAPRDGAPNDGAPDDARTHDGAPHDARTPDAAPAIARTGAGTFAVTLTNFEGPFDLLLSLISKHRLDITEVALAEVTDEFIAHISGRPDWDLGQASEFLVIAATLLDLKAARLLPRGAVEDDDDLELLEARDLLFARLLQYRAYKEVAAYLGEGWATNARTFPRSVPLEPHLAALLPELVIRVGPDELARLAAGALAPRPGAPTVELTHLHNPVVPVREQAALLVEKLRRTRSATFRALTEDATSTAVVVSRFLALLELFREGAVAFEQAEALGELTIRWSGAEEGEIAVGEEYDGTAPVEPGADHAVDDTDHVVDDTDHVVDETDAATAEHEENDD</sequence>
<gene>
    <name evidence="4" type="ORF">GB881_09305</name>
</gene>
<evidence type="ECO:0000256" key="2">
    <source>
        <dbReference type="ARBA" id="ARBA00044777"/>
    </source>
</evidence>
<dbReference type="Proteomes" id="UP000437709">
    <property type="component" value="Unassembled WGS sequence"/>
</dbReference>
<dbReference type="OrthoDB" id="9811016at2"/>
<dbReference type="PANTHER" id="PTHR33969">
    <property type="entry name" value="SEGREGATION AND CONDENSATION PROTEIN A"/>
    <property type="match status" value="1"/>
</dbReference>
<dbReference type="EMBL" id="WHPC01000030">
    <property type="protein sequence ID" value="MPV37247.1"/>
    <property type="molecule type" value="Genomic_DNA"/>
</dbReference>
<dbReference type="Gene3D" id="6.10.250.2410">
    <property type="match status" value="1"/>
</dbReference>
<proteinExistence type="predicted"/>
<dbReference type="PANTHER" id="PTHR33969:SF2">
    <property type="entry name" value="SEGREGATION AND CONDENSATION PROTEIN A"/>
    <property type="match status" value="1"/>
</dbReference>
<evidence type="ECO:0000256" key="3">
    <source>
        <dbReference type="SAM" id="MobiDB-lite"/>
    </source>
</evidence>
<feature type="compositionally biased region" description="Low complexity" evidence="3">
    <location>
        <begin position="9"/>
        <end position="40"/>
    </location>
</feature>
<dbReference type="AlphaFoldDB" id="A0A6N7EKB8"/>
<evidence type="ECO:0000256" key="1">
    <source>
        <dbReference type="ARBA" id="ARBA00022829"/>
    </source>
</evidence>
<name>A0A6N7EKB8_9MICO</name>
<protein>
    <recommendedName>
        <fullName evidence="2">Segregation and condensation protein A</fullName>
    </recommendedName>
</protein>
<comment type="caution">
    <text evidence="4">The sequence shown here is derived from an EMBL/GenBank/DDBJ whole genome shotgun (WGS) entry which is preliminary data.</text>
</comment>
<keyword evidence="1" id="KW-0159">Chromosome partition</keyword>
<dbReference type="Pfam" id="PF02616">
    <property type="entry name" value="SMC_ScpA"/>
    <property type="match status" value="1"/>
</dbReference>
<evidence type="ECO:0000313" key="4">
    <source>
        <dbReference type="EMBL" id="MPV37247.1"/>
    </source>
</evidence>
<dbReference type="InterPro" id="IPR003768">
    <property type="entry name" value="ScpA"/>
</dbReference>
<reference evidence="4 5" key="1">
    <citation type="submission" date="2019-10" db="EMBL/GenBank/DDBJ databases">
        <title>Georgenia wutianyii sp. nov. and Georgenia yuyongxinii sp. nov. isolated from plateau pika (Ochotona curzoniae) in the Qinghai-Tibet plateau of China.</title>
        <authorList>
            <person name="Tian Z."/>
        </authorList>
    </citation>
    <scope>NUCLEOTIDE SEQUENCE [LARGE SCALE GENOMIC DNA]</scope>
    <source>
        <strain evidence="4 5">JCM 19765</strain>
    </source>
</reference>
<feature type="compositionally biased region" description="Basic and acidic residues" evidence="3">
    <location>
        <begin position="43"/>
        <end position="57"/>
    </location>
</feature>
<keyword evidence="5" id="KW-1185">Reference proteome</keyword>
<organism evidence="4 5">
    <name type="scientific">Georgenia subflava</name>
    <dbReference type="NCBI Taxonomy" id="1622177"/>
    <lineage>
        <taxon>Bacteria</taxon>
        <taxon>Bacillati</taxon>
        <taxon>Actinomycetota</taxon>
        <taxon>Actinomycetes</taxon>
        <taxon>Micrococcales</taxon>
        <taxon>Bogoriellaceae</taxon>
        <taxon>Georgenia</taxon>
    </lineage>
</organism>
<accession>A0A6N7EKB8</accession>